<dbReference type="Proteomes" id="UP000001062">
    <property type="component" value="Chromosome"/>
</dbReference>
<evidence type="ECO:0000256" key="4">
    <source>
        <dbReference type="ARBA" id="ARBA00022496"/>
    </source>
</evidence>
<evidence type="ECO:0000256" key="1">
    <source>
        <dbReference type="ARBA" id="ARBA00004571"/>
    </source>
</evidence>
<dbReference type="STRING" id="717774.Marme_0100"/>
<protein>
    <submittedName>
        <fullName evidence="15">TonB-dependent receptor</fullName>
    </submittedName>
</protein>
<dbReference type="InterPro" id="IPR012910">
    <property type="entry name" value="Plug_dom"/>
</dbReference>
<keyword evidence="9 11" id="KW-0472">Membrane</keyword>
<keyword evidence="5 11" id="KW-0812">Transmembrane</keyword>
<comment type="subcellular location">
    <subcellularLocation>
        <location evidence="1 11">Cell outer membrane</location>
        <topology evidence="1 11">Multi-pass membrane protein</topology>
    </subcellularLocation>
</comment>
<evidence type="ECO:0000313" key="15">
    <source>
        <dbReference type="EMBL" id="ADZ89406.1"/>
    </source>
</evidence>
<dbReference type="Pfam" id="PF07715">
    <property type="entry name" value="Plug"/>
    <property type="match status" value="1"/>
</dbReference>
<keyword evidence="15" id="KW-0675">Receptor</keyword>
<keyword evidence="2 11" id="KW-0813">Transport</keyword>
<dbReference type="Pfam" id="PF00593">
    <property type="entry name" value="TonB_dep_Rec_b-barrel"/>
    <property type="match status" value="1"/>
</dbReference>
<evidence type="ECO:0000259" key="14">
    <source>
        <dbReference type="Pfam" id="PF07715"/>
    </source>
</evidence>
<evidence type="ECO:0000256" key="12">
    <source>
        <dbReference type="RuleBase" id="RU003357"/>
    </source>
</evidence>
<proteinExistence type="inferred from homology"/>
<keyword evidence="6" id="KW-0408">Iron</keyword>
<dbReference type="GO" id="GO:0009279">
    <property type="term" value="C:cell outer membrane"/>
    <property type="evidence" value="ECO:0007669"/>
    <property type="project" value="UniProtKB-SubCell"/>
</dbReference>
<gene>
    <name evidence="15" type="ordered locus">Marme_0100</name>
</gene>
<evidence type="ECO:0000256" key="6">
    <source>
        <dbReference type="ARBA" id="ARBA00023004"/>
    </source>
</evidence>
<organism evidence="15 16">
    <name type="scientific">Marinomonas mediterranea (strain ATCC 700492 / JCM 21426 / NBRC 103028 / MMB-1)</name>
    <dbReference type="NCBI Taxonomy" id="717774"/>
    <lineage>
        <taxon>Bacteria</taxon>
        <taxon>Pseudomonadati</taxon>
        <taxon>Pseudomonadota</taxon>
        <taxon>Gammaproteobacteria</taxon>
        <taxon>Oceanospirillales</taxon>
        <taxon>Oceanospirillaceae</taxon>
        <taxon>Marinomonas</taxon>
    </lineage>
</organism>
<keyword evidence="16" id="KW-1185">Reference proteome</keyword>
<keyword evidence="4" id="KW-0410">Iron transport</keyword>
<dbReference type="AlphaFoldDB" id="F2JVE8"/>
<name>F2JVE8_MARM1</name>
<dbReference type="KEGG" id="mme:Marme_0100"/>
<dbReference type="RefSeq" id="WP_013659313.1">
    <property type="nucleotide sequence ID" value="NC_015276.1"/>
</dbReference>
<evidence type="ECO:0000259" key="13">
    <source>
        <dbReference type="Pfam" id="PF00593"/>
    </source>
</evidence>
<evidence type="ECO:0000256" key="2">
    <source>
        <dbReference type="ARBA" id="ARBA00022448"/>
    </source>
</evidence>
<dbReference type="PANTHER" id="PTHR32552">
    <property type="entry name" value="FERRICHROME IRON RECEPTOR-RELATED"/>
    <property type="match status" value="1"/>
</dbReference>
<evidence type="ECO:0000256" key="9">
    <source>
        <dbReference type="ARBA" id="ARBA00023136"/>
    </source>
</evidence>
<keyword evidence="3 11" id="KW-1134">Transmembrane beta strand</keyword>
<dbReference type="eggNOG" id="COG4773">
    <property type="taxonomic scope" value="Bacteria"/>
</dbReference>
<evidence type="ECO:0000256" key="8">
    <source>
        <dbReference type="ARBA" id="ARBA00023077"/>
    </source>
</evidence>
<dbReference type="SUPFAM" id="SSF56935">
    <property type="entry name" value="Porins"/>
    <property type="match status" value="1"/>
</dbReference>
<feature type="domain" description="TonB-dependent receptor plug" evidence="14">
    <location>
        <begin position="50"/>
        <end position="155"/>
    </location>
</feature>
<sequence length="668" mass="73846" precursor="true">MKRSINSVPGKCCFGFSLVISVNVMAEEIKNAESLPPLLVTSNKTEQQQVETTQHVTTDYSEDLLRTGVDSLESLEGVAPGLSFQPFGQSGVNSPVMRGVTSNLNALSSSTLLQVDGVPVLMAQGFESTLVGTDRVEVTRGPQTAIYGHNAETGVISIQSNDLNGQDETLLSLGLGSRDKQVVQFATSQTASPDKLFFSLSGEYMKQDGFIDNETSGGKADDRERSNLNAGIRWKASDRTDLKVRYRTLDYDDGASLWGSGTAVDTSVSSGTASWNKSSGQLFSVNLDHDTLSGIHLASITALNDYDDKVQQDTDFMASEVSYIARDNHFKTLSQEFRAHGERTGLHWLTGAYLETQDHSLRAISKSYYGLSDLKTDQTGSHYALYGNLDIEYADNWVFGVGARASRDEVKITPEGSYERKQDWTNVTPQLSVKKQYTKNHQAYFSYSEGVRTGGFNTTAASANYKEYDPETVQSFEVGMKGETRHKSLRYSVAAYHMNIDDMQVMQMPSVGTIYLTNAAQATSQGVEASFDYLLTENLILKTGVAWNKTRFDEFVDGTQDYKDNTNPFAPEWNGHVTLRYDSENEWFVSASSVFNSKVYLNPANTYEQKGYSVINLSAGYPVFEDAFLSGYVNNLEDKSYNAVGYQNGYVTVFSPPREVGLKLTWTL</sequence>
<keyword evidence="10 11" id="KW-0998">Cell outer membrane</keyword>
<evidence type="ECO:0000256" key="7">
    <source>
        <dbReference type="ARBA" id="ARBA00023065"/>
    </source>
</evidence>
<dbReference type="PROSITE" id="PS52016">
    <property type="entry name" value="TONB_DEPENDENT_REC_3"/>
    <property type="match status" value="1"/>
</dbReference>
<dbReference type="HOGENOM" id="CLU_008287_18_5_6"/>
<feature type="domain" description="TonB-dependent receptor-like beta-barrel" evidence="13">
    <location>
        <begin position="219"/>
        <end position="636"/>
    </location>
</feature>
<dbReference type="EMBL" id="CP002583">
    <property type="protein sequence ID" value="ADZ89406.1"/>
    <property type="molecule type" value="Genomic_DNA"/>
</dbReference>
<keyword evidence="8 12" id="KW-0798">TonB box</keyword>
<evidence type="ECO:0000256" key="11">
    <source>
        <dbReference type="PROSITE-ProRule" id="PRU01360"/>
    </source>
</evidence>
<dbReference type="PATRIC" id="fig|717774.3.peg.103"/>
<evidence type="ECO:0000313" key="16">
    <source>
        <dbReference type="Proteomes" id="UP000001062"/>
    </source>
</evidence>
<evidence type="ECO:0000256" key="10">
    <source>
        <dbReference type="ARBA" id="ARBA00023237"/>
    </source>
</evidence>
<dbReference type="InterPro" id="IPR000531">
    <property type="entry name" value="Beta-barrel_TonB"/>
</dbReference>
<keyword evidence="7" id="KW-0406">Ion transport</keyword>
<evidence type="ECO:0000256" key="5">
    <source>
        <dbReference type="ARBA" id="ARBA00022692"/>
    </source>
</evidence>
<dbReference type="GO" id="GO:0006826">
    <property type="term" value="P:iron ion transport"/>
    <property type="evidence" value="ECO:0007669"/>
    <property type="project" value="UniProtKB-KW"/>
</dbReference>
<accession>F2JVE8</accession>
<dbReference type="OrthoDB" id="127311at2"/>
<comment type="similarity">
    <text evidence="11 12">Belongs to the TonB-dependent receptor family.</text>
</comment>
<reference evidence="15 16" key="1">
    <citation type="journal article" date="2012" name="Stand. Genomic Sci.">
        <title>Complete genome sequence of the melanogenic marine bacterium Marinomonas mediterranea type strain (MMB-1(T)).</title>
        <authorList>
            <person name="Lucas-Elio P."/>
            <person name="Goodwin L."/>
            <person name="Woyke T."/>
            <person name="Pitluck S."/>
            <person name="Nolan M."/>
            <person name="Kyrpides N.C."/>
            <person name="Detter J.C."/>
            <person name="Copeland A."/>
            <person name="Teshima H."/>
            <person name="Bruce D."/>
            <person name="Detter C."/>
            <person name="Tapia R."/>
            <person name="Han S."/>
            <person name="Land M.L."/>
            <person name="Ivanova N."/>
            <person name="Mikhailova N."/>
            <person name="Johnston A.W."/>
            <person name="Sanchez-Amat A."/>
        </authorList>
    </citation>
    <scope>NUCLEOTIDE SEQUENCE [LARGE SCALE GENOMIC DNA]</scope>
    <source>
        <strain evidence="16">ATCC 700492 / JCM 21426 / NBRC 103028 / MMB-1</strain>
    </source>
</reference>
<dbReference type="InterPro" id="IPR036942">
    <property type="entry name" value="Beta-barrel_TonB_sf"/>
</dbReference>
<dbReference type="Gene3D" id="2.40.170.20">
    <property type="entry name" value="TonB-dependent receptor, beta-barrel domain"/>
    <property type="match status" value="1"/>
</dbReference>
<dbReference type="InterPro" id="IPR039426">
    <property type="entry name" value="TonB-dep_rcpt-like"/>
</dbReference>
<dbReference type="PANTHER" id="PTHR32552:SF81">
    <property type="entry name" value="TONB-DEPENDENT OUTER MEMBRANE RECEPTOR"/>
    <property type="match status" value="1"/>
</dbReference>
<evidence type="ECO:0000256" key="3">
    <source>
        <dbReference type="ARBA" id="ARBA00022452"/>
    </source>
</evidence>